<proteinExistence type="predicted"/>
<accession>A0ACB7U2U7</accession>
<dbReference type="EMBL" id="CM037029">
    <property type="protein sequence ID" value="KAH7654653.1"/>
    <property type="molecule type" value="Genomic_DNA"/>
</dbReference>
<gene>
    <name evidence="1" type="ORF">IHE45_19G155800</name>
</gene>
<keyword evidence="2" id="KW-1185">Reference proteome</keyword>
<dbReference type="Proteomes" id="UP000827976">
    <property type="component" value="Chromosome 19"/>
</dbReference>
<evidence type="ECO:0000313" key="1">
    <source>
        <dbReference type="EMBL" id="KAH7654653.1"/>
    </source>
</evidence>
<protein>
    <submittedName>
        <fullName evidence="1">DnaJ domain-containing protein</fullName>
    </submittedName>
</protein>
<evidence type="ECO:0000313" key="2">
    <source>
        <dbReference type="Proteomes" id="UP000827976"/>
    </source>
</evidence>
<comment type="caution">
    <text evidence="1">The sequence shown here is derived from an EMBL/GenBank/DDBJ whole genome shotgun (WGS) entry which is preliminary data.</text>
</comment>
<reference evidence="2" key="1">
    <citation type="journal article" date="2022" name="Nat. Commun.">
        <title>Chromosome evolution and the genetic basis of agronomically important traits in greater yam.</title>
        <authorList>
            <person name="Bredeson J.V."/>
            <person name="Lyons J.B."/>
            <person name="Oniyinde I.O."/>
            <person name="Okereke N.R."/>
            <person name="Kolade O."/>
            <person name="Nnabue I."/>
            <person name="Nwadili C.O."/>
            <person name="Hribova E."/>
            <person name="Parker M."/>
            <person name="Nwogha J."/>
            <person name="Shu S."/>
            <person name="Carlson J."/>
            <person name="Kariba R."/>
            <person name="Muthemba S."/>
            <person name="Knop K."/>
            <person name="Barton G.J."/>
            <person name="Sherwood A.V."/>
            <person name="Lopez-Montes A."/>
            <person name="Asiedu R."/>
            <person name="Jamnadass R."/>
            <person name="Muchugi A."/>
            <person name="Goodstein D."/>
            <person name="Egesi C.N."/>
            <person name="Featherston J."/>
            <person name="Asfaw A."/>
            <person name="Simpson G.G."/>
            <person name="Dolezel J."/>
            <person name="Hendre P.S."/>
            <person name="Van Deynze A."/>
            <person name="Kumar P.L."/>
            <person name="Obidiegwu J.E."/>
            <person name="Bhattacharjee R."/>
            <person name="Rokhsar D.S."/>
        </authorList>
    </citation>
    <scope>NUCLEOTIDE SEQUENCE [LARGE SCALE GENOMIC DNA]</scope>
    <source>
        <strain evidence="2">cv. TDa95/00328</strain>
    </source>
</reference>
<sequence>MDTSAGNRAEAARNLAIAERLLAAHDLVGSKRFAEQALEHDPLIDGVDHVLAIAEVLLAAQTHPGDPFAILGIDRSAARTDPSAPRRNFRRLALLLRSDRNHLPSAAQASKVLSDAFSAISNERSSPTNASPFWTACPACCHVHQYAREYLDRNLRCPSCSRVFQAKALPEPPPIVPGTDSYFCSWAFFPIGFPSSPIDSHWKPFIPFFPQNPDSNTPKDPNFSPNSRDATFSEKNGDAPATGGTGRSKKVARKKVGGNMRKKVLTSEAIKATGININEVAGGGPEEKSMAEDDVEFHIDLDSTEELLGNLQNLPFLKDDEFSIRTD</sequence>
<organism evidence="1 2">
    <name type="scientific">Dioscorea alata</name>
    <name type="common">Purple yam</name>
    <dbReference type="NCBI Taxonomy" id="55571"/>
    <lineage>
        <taxon>Eukaryota</taxon>
        <taxon>Viridiplantae</taxon>
        <taxon>Streptophyta</taxon>
        <taxon>Embryophyta</taxon>
        <taxon>Tracheophyta</taxon>
        <taxon>Spermatophyta</taxon>
        <taxon>Magnoliopsida</taxon>
        <taxon>Liliopsida</taxon>
        <taxon>Dioscoreales</taxon>
        <taxon>Dioscoreaceae</taxon>
        <taxon>Dioscorea</taxon>
    </lineage>
</organism>
<name>A0ACB7U2U7_DIOAL</name>